<proteinExistence type="predicted"/>
<feature type="domain" description="PDZ" evidence="4">
    <location>
        <begin position="28"/>
        <end position="114"/>
    </location>
</feature>
<dbReference type="GO" id="GO:0003779">
    <property type="term" value="F:actin binding"/>
    <property type="evidence" value="ECO:0007669"/>
    <property type="project" value="TreeGrafter"/>
</dbReference>
<dbReference type="GO" id="GO:0001725">
    <property type="term" value="C:stress fiber"/>
    <property type="evidence" value="ECO:0007669"/>
    <property type="project" value="TreeGrafter"/>
</dbReference>
<dbReference type="Pfam" id="PF00595">
    <property type="entry name" value="PDZ"/>
    <property type="match status" value="1"/>
</dbReference>
<comment type="subcellular location">
    <subcellularLocation>
        <location evidence="1">Cytoplasm</location>
    </subcellularLocation>
</comment>
<dbReference type="InterPro" id="IPR050604">
    <property type="entry name" value="PDZ-LIM_domain"/>
</dbReference>
<accession>A0A1L8DW96</accession>
<evidence type="ECO:0000256" key="3">
    <source>
        <dbReference type="ARBA" id="ARBA00023038"/>
    </source>
</evidence>
<dbReference type="AlphaFoldDB" id="A0A1L8DW96"/>
<keyword evidence="3" id="KW-0440">LIM domain</keyword>
<protein>
    <submittedName>
        <fullName evidence="5">Putative pdz domain-containing protein</fullName>
    </submittedName>
</protein>
<evidence type="ECO:0000256" key="2">
    <source>
        <dbReference type="ARBA" id="ARBA00022490"/>
    </source>
</evidence>
<dbReference type="Gene3D" id="2.30.42.10">
    <property type="match status" value="1"/>
</dbReference>
<keyword evidence="3" id="KW-0862">Zinc</keyword>
<dbReference type="PANTHER" id="PTHR24214">
    <property type="entry name" value="PDZ AND LIM DOMAIN PROTEIN ZASP"/>
    <property type="match status" value="1"/>
</dbReference>
<dbReference type="EMBL" id="GFDF01003363">
    <property type="protein sequence ID" value="JAV10721.1"/>
    <property type="molecule type" value="Transcribed_RNA"/>
</dbReference>
<dbReference type="GO" id="GO:0030036">
    <property type="term" value="P:actin cytoskeleton organization"/>
    <property type="evidence" value="ECO:0007669"/>
    <property type="project" value="TreeGrafter"/>
</dbReference>
<reference evidence="5" key="1">
    <citation type="submission" date="2016-12" db="EMBL/GenBank/DDBJ databases">
        <title>An insight into the sialome and mialome of the sand fly, Nyssomyia neivai.</title>
        <authorList>
            <person name="Sebastian V."/>
            <person name="Goulart T.M."/>
            <person name="Oliveira W."/>
            <person name="Calvo E."/>
            <person name="Oliveira L.F."/>
            <person name="Pinto M.C."/>
            <person name="Rosselino A.M."/>
            <person name="Ribeiro J.M."/>
        </authorList>
    </citation>
    <scope>NUCLEOTIDE SEQUENCE</scope>
</reference>
<dbReference type="InterPro" id="IPR036034">
    <property type="entry name" value="PDZ_sf"/>
</dbReference>
<dbReference type="GO" id="GO:0051371">
    <property type="term" value="F:muscle alpha-actinin binding"/>
    <property type="evidence" value="ECO:0007669"/>
    <property type="project" value="TreeGrafter"/>
</dbReference>
<keyword evidence="3" id="KW-0479">Metal-binding</keyword>
<dbReference type="GO" id="GO:0030018">
    <property type="term" value="C:Z disc"/>
    <property type="evidence" value="ECO:0007669"/>
    <property type="project" value="TreeGrafter"/>
</dbReference>
<dbReference type="GO" id="GO:0005912">
    <property type="term" value="C:adherens junction"/>
    <property type="evidence" value="ECO:0007669"/>
    <property type="project" value="TreeGrafter"/>
</dbReference>
<name>A0A1L8DW96_9DIPT</name>
<dbReference type="InterPro" id="IPR001478">
    <property type="entry name" value="PDZ"/>
</dbReference>
<organism evidence="5">
    <name type="scientific">Nyssomyia neivai</name>
    <dbReference type="NCBI Taxonomy" id="330878"/>
    <lineage>
        <taxon>Eukaryota</taxon>
        <taxon>Metazoa</taxon>
        <taxon>Ecdysozoa</taxon>
        <taxon>Arthropoda</taxon>
        <taxon>Hexapoda</taxon>
        <taxon>Insecta</taxon>
        <taxon>Pterygota</taxon>
        <taxon>Neoptera</taxon>
        <taxon>Endopterygota</taxon>
        <taxon>Diptera</taxon>
        <taxon>Nematocera</taxon>
        <taxon>Psychodoidea</taxon>
        <taxon>Psychodidae</taxon>
        <taxon>Nyssomyia</taxon>
    </lineage>
</organism>
<dbReference type="GO" id="GO:0031941">
    <property type="term" value="C:filamentous actin"/>
    <property type="evidence" value="ECO:0007669"/>
    <property type="project" value="TreeGrafter"/>
</dbReference>
<evidence type="ECO:0000256" key="1">
    <source>
        <dbReference type="ARBA" id="ARBA00004496"/>
    </source>
</evidence>
<keyword evidence="2" id="KW-0963">Cytoplasm</keyword>
<dbReference type="SUPFAM" id="SSF50156">
    <property type="entry name" value="PDZ domain-like"/>
    <property type="match status" value="1"/>
</dbReference>
<dbReference type="PROSITE" id="PS50106">
    <property type="entry name" value="PDZ"/>
    <property type="match status" value="1"/>
</dbReference>
<dbReference type="SMART" id="SM00228">
    <property type="entry name" value="PDZ"/>
    <property type="match status" value="1"/>
</dbReference>
<dbReference type="PANTHER" id="PTHR24214:SF38">
    <property type="entry name" value="PDZ AND LIM DOMAIN PROTEIN ZASP-RELATED"/>
    <property type="match status" value="1"/>
</dbReference>
<evidence type="ECO:0000313" key="5">
    <source>
        <dbReference type="EMBL" id="JAV10721.1"/>
    </source>
</evidence>
<evidence type="ECO:0000259" key="4">
    <source>
        <dbReference type="PROSITE" id="PS50106"/>
    </source>
</evidence>
<dbReference type="GO" id="GO:0061061">
    <property type="term" value="P:muscle structure development"/>
    <property type="evidence" value="ECO:0007669"/>
    <property type="project" value="TreeGrafter"/>
</dbReference>
<sequence length="226" mass="25906">MVIERKIVDYPVPPAFGNVEYIMRISYTLSTDRRTMSFIDYLWGIEVTGGVDQYEPLTIISVRQGGLAHKAGIQVGDTIMKINNTQADKLTLMEAQQLIRKSGRSVRIMVQGDDNSESDFGGEDEYTVNYWFTPPITHAATSRFSIGKIPDVFPWNDRRKPIYKESNCYLVPSIYVERMKRSSANRTIIRSLEEKIAIQHSEINTRTEPSDIYYELEELPHSSRTA</sequence>